<dbReference type="Pfam" id="PF00533">
    <property type="entry name" value="BRCT"/>
    <property type="match status" value="2"/>
</dbReference>
<keyword evidence="2" id="KW-0436">Ligase</keyword>
<dbReference type="NCBIfam" id="NF006592">
    <property type="entry name" value="PRK09125.1"/>
    <property type="match status" value="1"/>
</dbReference>
<feature type="domain" description="BRCT" evidence="7">
    <location>
        <begin position="1"/>
        <end position="75"/>
    </location>
</feature>
<dbReference type="Pfam" id="PF01068">
    <property type="entry name" value="DNA_ligase_A_M"/>
    <property type="match status" value="1"/>
</dbReference>
<keyword evidence="6" id="KW-0863">Zinc-finger</keyword>
<dbReference type="RefSeq" id="XP_009822323.1">
    <property type="nucleotide sequence ID" value="XM_009824021.1"/>
</dbReference>
<proteinExistence type="predicted"/>
<dbReference type="GO" id="GO:0006281">
    <property type="term" value="P:DNA repair"/>
    <property type="evidence" value="ECO:0007669"/>
    <property type="project" value="UniProtKB-KW"/>
</dbReference>
<dbReference type="InterPro" id="IPR012310">
    <property type="entry name" value="DNA_ligase_ATP-dep_cent"/>
</dbReference>
<keyword evidence="6" id="KW-0479">Metal-binding</keyword>
<dbReference type="GO" id="GO:0006260">
    <property type="term" value="P:DNA replication"/>
    <property type="evidence" value="ECO:0007669"/>
    <property type="project" value="UniProtKB-KW"/>
</dbReference>
<dbReference type="Pfam" id="PF14743">
    <property type="entry name" value="DNA_ligase_OB_2"/>
    <property type="match status" value="1"/>
</dbReference>
<dbReference type="InterPro" id="IPR001357">
    <property type="entry name" value="BRCT_dom"/>
</dbReference>
<dbReference type="SUPFAM" id="SSF52113">
    <property type="entry name" value="BRCT domain"/>
    <property type="match status" value="2"/>
</dbReference>
<dbReference type="CDD" id="cd08041">
    <property type="entry name" value="OBF_kDNA_ligase_like"/>
    <property type="match status" value="1"/>
</dbReference>
<evidence type="ECO:0000256" key="2">
    <source>
        <dbReference type="ARBA" id="ARBA00022598"/>
    </source>
</evidence>
<accession>W4H606</accession>
<dbReference type="STRING" id="112090.W4H606"/>
<dbReference type="CDD" id="cd07896">
    <property type="entry name" value="Adenylation_kDNA_ligase_like"/>
    <property type="match status" value="1"/>
</dbReference>
<name>W4H606_APHAT</name>
<dbReference type="GeneID" id="20803021"/>
<evidence type="ECO:0000313" key="9">
    <source>
        <dbReference type="EMBL" id="ETV87460.1"/>
    </source>
</evidence>
<evidence type="ECO:0000256" key="5">
    <source>
        <dbReference type="ARBA" id="ARBA00023204"/>
    </source>
</evidence>
<keyword evidence="4" id="KW-0227">DNA damage</keyword>
<dbReference type="GO" id="GO:0008270">
    <property type="term" value="F:zinc ion binding"/>
    <property type="evidence" value="ECO:0007669"/>
    <property type="project" value="UniProtKB-KW"/>
</dbReference>
<dbReference type="Gene3D" id="3.30.1490.70">
    <property type="match status" value="1"/>
</dbReference>
<dbReference type="GO" id="GO:0006310">
    <property type="term" value="P:DNA recombination"/>
    <property type="evidence" value="ECO:0007669"/>
    <property type="project" value="InterPro"/>
</dbReference>
<evidence type="ECO:0000256" key="6">
    <source>
        <dbReference type="PROSITE-ProRule" id="PRU00325"/>
    </source>
</evidence>
<keyword evidence="6" id="KW-0862">Zinc</keyword>
<dbReference type="Gene3D" id="3.30.470.30">
    <property type="entry name" value="DNA ligase/mRNA capping enzyme"/>
    <property type="match status" value="1"/>
</dbReference>
<evidence type="ECO:0000256" key="3">
    <source>
        <dbReference type="ARBA" id="ARBA00022705"/>
    </source>
</evidence>
<reference evidence="9" key="1">
    <citation type="submission" date="2013-12" db="EMBL/GenBank/DDBJ databases">
        <title>The Genome Sequence of Aphanomyces astaci APO3.</title>
        <authorList>
            <consortium name="The Broad Institute Genomics Platform"/>
            <person name="Russ C."/>
            <person name="Tyler B."/>
            <person name="van West P."/>
            <person name="Dieguez-Uribeondo J."/>
            <person name="Young S.K."/>
            <person name="Zeng Q."/>
            <person name="Gargeya S."/>
            <person name="Fitzgerald M."/>
            <person name="Abouelleil A."/>
            <person name="Alvarado L."/>
            <person name="Chapman S.B."/>
            <person name="Gainer-Dewar J."/>
            <person name="Goldberg J."/>
            <person name="Griggs A."/>
            <person name="Gujja S."/>
            <person name="Hansen M."/>
            <person name="Howarth C."/>
            <person name="Imamovic A."/>
            <person name="Ireland A."/>
            <person name="Larimer J."/>
            <person name="McCowan C."/>
            <person name="Murphy C."/>
            <person name="Pearson M."/>
            <person name="Poon T.W."/>
            <person name="Priest M."/>
            <person name="Roberts A."/>
            <person name="Saif S."/>
            <person name="Shea T."/>
            <person name="Sykes S."/>
            <person name="Wortman J."/>
            <person name="Nusbaum C."/>
            <person name="Birren B."/>
        </authorList>
    </citation>
    <scope>NUCLEOTIDE SEQUENCE [LARGE SCALE GENOMIC DNA]</scope>
    <source>
        <strain evidence="9">APO3</strain>
    </source>
</reference>
<dbReference type="GO" id="GO:0005524">
    <property type="term" value="F:ATP binding"/>
    <property type="evidence" value="ECO:0007669"/>
    <property type="project" value="InterPro"/>
</dbReference>
<dbReference type="CDD" id="cd17748">
    <property type="entry name" value="BRCT_DNA_ligase_like"/>
    <property type="match status" value="1"/>
</dbReference>
<dbReference type="InterPro" id="IPR007527">
    <property type="entry name" value="Znf_SWIM"/>
</dbReference>
<protein>
    <recommendedName>
        <fullName evidence="10">SWIM-type domain-containing protein</fullName>
    </recommendedName>
</protein>
<dbReference type="PROSITE" id="PS50966">
    <property type="entry name" value="ZF_SWIM"/>
    <property type="match status" value="1"/>
</dbReference>
<sequence>MSTAALQGKVVAITGKLCLGTRDIIAALVESHGGVFAGSVSKHVTHLVTADPTASSAKLVQAKKLGVVVVGESFLSSLPQAAIKEETPLPPAKKAKLMEFQGQVWFIYGDLSIDNADIITFIETNGGVYSPTLTQAVTHGIFEEPTATSPTHTLARQWGVKMLNESYITQRMFADMFGDDEKAAIGGDIPVPKTVIADGDVVAVSGNSSNYEVRFRGGVYYCTCMGWKMQNKAVDARSCKHLRQVLGDEFDTWRTRGDSAATTSPVKTVKQNAPKLLLAQTWERQDVVGWWISEKFDGVRGYWNGSEFVSRLGNVFYAPEFFKAHLPTDHHLDGELFLGRRQFEQTIGIVKSHNAGDKWKTLTFMVFDIPTLKDQPFEARHAFLLTLLADCPFVQVVTQTQCTSEAMMLQTLADVEAVGAEGLMLRQPKSQYVGSRSPTLLKVKTFLDDEAIVVGYEKGKGKYVGVTGSLKVKSRTNKAFSVGSGMTDAMRAAPPAIGTIITYRFQETTQAGIPRFPTFVGIAIDKEWDNK</sequence>
<dbReference type="PANTHER" id="PTHR47810:SF1">
    <property type="entry name" value="DNA LIGASE B"/>
    <property type="match status" value="1"/>
</dbReference>
<dbReference type="SUPFAM" id="SSF50249">
    <property type="entry name" value="Nucleic acid-binding proteins"/>
    <property type="match status" value="1"/>
</dbReference>
<evidence type="ECO:0000259" key="7">
    <source>
        <dbReference type="PROSITE" id="PS50172"/>
    </source>
</evidence>
<keyword evidence="3" id="KW-0235">DNA replication</keyword>
<dbReference type="AlphaFoldDB" id="W4H606"/>
<organism evidence="9">
    <name type="scientific">Aphanomyces astaci</name>
    <name type="common">Crayfish plague agent</name>
    <dbReference type="NCBI Taxonomy" id="112090"/>
    <lineage>
        <taxon>Eukaryota</taxon>
        <taxon>Sar</taxon>
        <taxon>Stramenopiles</taxon>
        <taxon>Oomycota</taxon>
        <taxon>Saprolegniomycetes</taxon>
        <taxon>Saprolegniales</taxon>
        <taxon>Verrucalvaceae</taxon>
        <taxon>Aphanomyces</taxon>
    </lineage>
</organism>
<dbReference type="InterPro" id="IPR029319">
    <property type="entry name" value="DNA_ligase_OB"/>
</dbReference>
<dbReference type="Gene3D" id="2.40.50.140">
    <property type="entry name" value="Nucleic acid-binding proteins"/>
    <property type="match status" value="1"/>
</dbReference>
<evidence type="ECO:0000256" key="4">
    <source>
        <dbReference type="ARBA" id="ARBA00022763"/>
    </source>
</evidence>
<gene>
    <name evidence="9" type="ORF">H257_01025</name>
</gene>
<dbReference type="PANTHER" id="PTHR47810">
    <property type="entry name" value="DNA LIGASE"/>
    <property type="match status" value="1"/>
</dbReference>
<dbReference type="InterPro" id="IPR036420">
    <property type="entry name" value="BRCT_dom_sf"/>
</dbReference>
<dbReference type="SMART" id="SM00292">
    <property type="entry name" value="BRCT"/>
    <property type="match status" value="2"/>
</dbReference>
<dbReference type="VEuPathDB" id="FungiDB:H257_01025"/>
<dbReference type="SUPFAM" id="SSF56091">
    <property type="entry name" value="DNA ligase/mRNA capping enzyme, catalytic domain"/>
    <property type="match status" value="1"/>
</dbReference>
<dbReference type="GO" id="GO:0003910">
    <property type="term" value="F:DNA ligase (ATP) activity"/>
    <property type="evidence" value="ECO:0007669"/>
    <property type="project" value="InterPro"/>
</dbReference>
<dbReference type="InterPro" id="IPR050326">
    <property type="entry name" value="NAD_dep_DNA_ligaseB"/>
</dbReference>
<comment type="cofactor">
    <cofactor evidence="1">
        <name>a divalent metal cation</name>
        <dbReference type="ChEBI" id="CHEBI:60240"/>
    </cofactor>
</comment>
<dbReference type="EMBL" id="KI913115">
    <property type="protein sequence ID" value="ETV87460.1"/>
    <property type="molecule type" value="Genomic_DNA"/>
</dbReference>
<dbReference type="Gene3D" id="3.40.50.10190">
    <property type="entry name" value="BRCT domain"/>
    <property type="match status" value="2"/>
</dbReference>
<keyword evidence="5" id="KW-0234">DNA repair</keyword>
<evidence type="ECO:0008006" key="10">
    <source>
        <dbReference type="Google" id="ProtNLM"/>
    </source>
</evidence>
<dbReference type="PROSITE" id="PS50172">
    <property type="entry name" value="BRCT"/>
    <property type="match status" value="1"/>
</dbReference>
<feature type="domain" description="SWIM-type" evidence="8">
    <location>
        <begin position="211"/>
        <end position="250"/>
    </location>
</feature>
<evidence type="ECO:0000259" key="8">
    <source>
        <dbReference type="PROSITE" id="PS50966"/>
    </source>
</evidence>
<evidence type="ECO:0000256" key="1">
    <source>
        <dbReference type="ARBA" id="ARBA00001968"/>
    </source>
</evidence>
<dbReference type="InterPro" id="IPR012340">
    <property type="entry name" value="NA-bd_OB-fold"/>
</dbReference>